<dbReference type="SUPFAM" id="SSF53756">
    <property type="entry name" value="UDP-Glycosyltransferase/glycogen phosphorylase"/>
    <property type="match status" value="1"/>
</dbReference>
<name>M5RSS9_9BACT</name>
<dbReference type="PATRIC" id="fig|1265738.3.peg.680"/>
<dbReference type="GO" id="GO:0016757">
    <property type="term" value="F:glycosyltransferase activity"/>
    <property type="evidence" value="ECO:0007669"/>
    <property type="project" value="InterPro"/>
</dbReference>
<dbReference type="PANTHER" id="PTHR12526:SF630">
    <property type="entry name" value="GLYCOSYLTRANSFERASE"/>
    <property type="match status" value="1"/>
</dbReference>
<dbReference type="InterPro" id="IPR028098">
    <property type="entry name" value="Glyco_trans_4-like_N"/>
</dbReference>
<keyword evidence="4" id="KW-1185">Reference proteome</keyword>
<evidence type="ECO:0000259" key="1">
    <source>
        <dbReference type="Pfam" id="PF00534"/>
    </source>
</evidence>
<protein>
    <submittedName>
        <fullName evidence="3">Glycosyltransferase</fullName>
    </submittedName>
</protein>
<accession>M5RSS9</accession>
<gene>
    <name evidence="3" type="ORF">RMSM_00682</name>
</gene>
<dbReference type="InterPro" id="IPR001296">
    <property type="entry name" value="Glyco_trans_1"/>
</dbReference>
<dbReference type="Gene3D" id="3.40.50.2000">
    <property type="entry name" value="Glycogen Phosphorylase B"/>
    <property type="match status" value="2"/>
</dbReference>
<evidence type="ECO:0000259" key="2">
    <source>
        <dbReference type="Pfam" id="PF13439"/>
    </source>
</evidence>
<dbReference type="Pfam" id="PF00534">
    <property type="entry name" value="Glycos_transf_1"/>
    <property type="match status" value="1"/>
</dbReference>
<dbReference type="AlphaFoldDB" id="M5RSS9"/>
<keyword evidence="3" id="KW-0808">Transferase</keyword>
<dbReference type="Pfam" id="PF13439">
    <property type="entry name" value="Glyco_transf_4"/>
    <property type="match status" value="1"/>
</dbReference>
<organism evidence="3 4">
    <name type="scientific">Rhodopirellula maiorica SM1</name>
    <dbReference type="NCBI Taxonomy" id="1265738"/>
    <lineage>
        <taxon>Bacteria</taxon>
        <taxon>Pseudomonadati</taxon>
        <taxon>Planctomycetota</taxon>
        <taxon>Planctomycetia</taxon>
        <taxon>Pirellulales</taxon>
        <taxon>Pirellulaceae</taxon>
        <taxon>Novipirellula</taxon>
    </lineage>
</organism>
<dbReference type="PANTHER" id="PTHR12526">
    <property type="entry name" value="GLYCOSYLTRANSFERASE"/>
    <property type="match status" value="1"/>
</dbReference>
<dbReference type="RefSeq" id="WP_008691426.1">
    <property type="nucleotide sequence ID" value="NZ_ANOG01000106.1"/>
</dbReference>
<feature type="domain" description="Glycosyltransferase subfamily 4-like N-terminal" evidence="2">
    <location>
        <begin position="10"/>
        <end position="165"/>
    </location>
</feature>
<dbReference type="EMBL" id="ANOG01000106">
    <property type="protein sequence ID" value="EMI22393.1"/>
    <property type="molecule type" value="Genomic_DNA"/>
</dbReference>
<evidence type="ECO:0000313" key="4">
    <source>
        <dbReference type="Proteomes" id="UP000011991"/>
    </source>
</evidence>
<evidence type="ECO:0000313" key="3">
    <source>
        <dbReference type="EMBL" id="EMI22393.1"/>
    </source>
</evidence>
<dbReference type="Proteomes" id="UP000011991">
    <property type="component" value="Unassembled WGS sequence"/>
</dbReference>
<reference evidence="3 4" key="1">
    <citation type="journal article" date="2013" name="Mar. Genomics">
        <title>Expression of sulfatases in Rhodopirellula baltica and the diversity of sulfatases in the genus Rhodopirellula.</title>
        <authorList>
            <person name="Wegner C.E."/>
            <person name="Richter-Heitmann T."/>
            <person name="Klindworth A."/>
            <person name="Klockow C."/>
            <person name="Richter M."/>
            <person name="Achstetter T."/>
            <person name="Glockner F.O."/>
            <person name="Harder J."/>
        </authorList>
    </citation>
    <scope>NUCLEOTIDE SEQUENCE [LARGE SCALE GENOMIC DNA]</scope>
    <source>
        <strain evidence="3 4">SM1</strain>
    </source>
</reference>
<feature type="domain" description="Glycosyl transferase family 1" evidence="1">
    <location>
        <begin position="177"/>
        <end position="340"/>
    </location>
</feature>
<comment type="caution">
    <text evidence="3">The sequence shown here is derived from an EMBL/GenBank/DDBJ whole genome shotgun (WGS) entry which is preliminary data.</text>
</comment>
<sequence length="376" mass="41691">MHVVYSLASGGMENGVVNICNRLPQTQFRSSVCTFEAGGPMERRLAPDRVELFNVQRRFGNDPTVPIRLAREIRRRKVDVLHTHSWPTLLEGLLANTVARVPCWIHGEHGKLMNRRRQVIAQRIGWGMSDQVLAVSSALADRMTEEIGFDRGRITPIPNGVDTKRFFPRDGNGHRLRGQFGIPKDGVAVGMVARFVPFKNHKVVFDSIAKLHRLGLNVRLVLAGDGPLKDELVKMAVDLNISDRVHFLGIIDQVDALLRAIDVLVSSSSHNEGMSNSILEAMASGVPVIATRVAAAMEVLDDGRAGVLVSPNAKDELTQSLKILIESPERRQHFAQKGIERVSEKYSLPTMIRSYGEAYLRTAGIDSPVDAIEEFR</sequence>
<proteinExistence type="predicted"/>